<comment type="caution">
    <text evidence="3">The sequence shown here is derived from an EMBL/GenBank/DDBJ whole genome shotgun (WGS) entry which is preliminary data.</text>
</comment>
<dbReference type="EMBL" id="LDPU01000001">
    <property type="protein sequence ID" value="KLO55116.1"/>
    <property type="molecule type" value="Genomic_DNA"/>
</dbReference>
<evidence type="ECO:0000313" key="3">
    <source>
        <dbReference type="EMBL" id="KLO55116.1"/>
    </source>
</evidence>
<reference evidence="3 4" key="1">
    <citation type="submission" date="2015-05" db="EMBL/GenBank/DDBJ databases">
        <title>Genome sequence of Mycobacterium senegalense.</title>
        <authorList>
            <person name="Greninger A.L."/>
            <person name="Miller S."/>
        </authorList>
    </citation>
    <scope>NUCLEOTIDE SEQUENCE [LARGE SCALE GENOMIC DNA]</scope>
    <source>
        <strain evidence="3 4">CK2</strain>
    </source>
</reference>
<dbReference type="Proteomes" id="UP000036499">
    <property type="component" value="Unassembled WGS sequence"/>
</dbReference>
<feature type="domain" description="Helix-turn-helix" evidence="1">
    <location>
        <begin position="13"/>
        <end position="63"/>
    </location>
</feature>
<dbReference type="RefSeq" id="WP_047039551.1">
    <property type="nucleotide sequence ID" value="NZ_LDCO01000021.1"/>
</dbReference>
<sequence>MPADTDTYDPDELVTSAEAAKIGNVSKITIHRAVKAGKLTALRTPGGHFRFRRSDVEALLTGQAGA</sequence>
<name>A0ABR5G4I9_9MYCO</name>
<protein>
    <recommendedName>
        <fullName evidence="1">Helix-turn-helix domain-containing protein</fullName>
    </recommendedName>
</protein>
<evidence type="ECO:0000259" key="1">
    <source>
        <dbReference type="Pfam" id="PF12728"/>
    </source>
</evidence>
<dbReference type="InterPro" id="IPR010093">
    <property type="entry name" value="SinI_DNA-bd"/>
</dbReference>
<organism evidence="3 4">
    <name type="scientific">Mycolicibacterium senegalense</name>
    <dbReference type="NCBI Taxonomy" id="1796"/>
    <lineage>
        <taxon>Bacteria</taxon>
        <taxon>Bacillati</taxon>
        <taxon>Actinomycetota</taxon>
        <taxon>Actinomycetes</taxon>
        <taxon>Mycobacteriales</taxon>
        <taxon>Mycobacteriaceae</taxon>
        <taxon>Mycolicibacterium</taxon>
    </lineage>
</organism>
<dbReference type="Pfam" id="PF12728">
    <property type="entry name" value="HTH_17"/>
    <property type="match status" value="1"/>
</dbReference>
<gene>
    <name evidence="2" type="ORF">ABW05_24265</name>
    <name evidence="3" type="ORF">ABW05_24680</name>
</gene>
<accession>A0ABR5G4I9</accession>
<dbReference type="CDD" id="cd04762">
    <property type="entry name" value="HTH_MerR-trunc"/>
    <property type="match status" value="1"/>
</dbReference>
<dbReference type="Gene3D" id="1.10.1660.10">
    <property type="match status" value="1"/>
</dbReference>
<dbReference type="InterPro" id="IPR041657">
    <property type="entry name" value="HTH_17"/>
</dbReference>
<dbReference type="EMBL" id="LDPU01000001">
    <property type="protein sequence ID" value="KLO55108.1"/>
    <property type="molecule type" value="Genomic_DNA"/>
</dbReference>
<proteinExistence type="predicted"/>
<dbReference type="InterPro" id="IPR009061">
    <property type="entry name" value="DNA-bd_dom_put_sf"/>
</dbReference>
<dbReference type="SUPFAM" id="SSF46955">
    <property type="entry name" value="Putative DNA-binding domain"/>
    <property type="match status" value="1"/>
</dbReference>
<evidence type="ECO:0000313" key="2">
    <source>
        <dbReference type="EMBL" id="KLO55108.1"/>
    </source>
</evidence>
<evidence type="ECO:0000313" key="4">
    <source>
        <dbReference type="Proteomes" id="UP000036499"/>
    </source>
</evidence>
<keyword evidence="4" id="KW-1185">Reference proteome</keyword>
<dbReference type="NCBIfam" id="TIGR01764">
    <property type="entry name" value="excise"/>
    <property type="match status" value="1"/>
</dbReference>